<dbReference type="GO" id="GO:0016020">
    <property type="term" value="C:membrane"/>
    <property type="evidence" value="ECO:0007669"/>
    <property type="project" value="UniProtKB-SubCell"/>
</dbReference>
<evidence type="ECO:0000313" key="10">
    <source>
        <dbReference type="EMBL" id="KZS88890.1"/>
    </source>
</evidence>
<keyword evidence="6" id="KW-0443">Lipid metabolism</keyword>
<dbReference type="FunFam" id="3.40.50.1820:FF:000095">
    <property type="entry name" value="Triglyceride lipase-cholesterol esterase"/>
    <property type="match status" value="1"/>
</dbReference>
<keyword evidence="11" id="KW-1185">Reference proteome</keyword>
<dbReference type="InterPro" id="IPR029058">
    <property type="entry name" value="AB_hydrolase_fold"/>
</dbReference>
<organism evidence="10 11">
    <name type="scientific">Sistotremastrum niveocremeum HHB9708</name>
    <dbReference type="NCBI Taxonomy" id="1314777"/>
    <lineage>
        <taxon>Eukaryota</taxon>
        <taxon>Fungi</taxon>
        <taxon>Dikarya</taxon>
        <taxon>Basidiomycota</taxon>
        <taxon>Agaricomycotina</taxon>
        <taxon>Agaricomycetes</taxon>
        <taxon>Sistotremastrales</taxon>
        <taxon>Sistotremastraceae</taxon>
        <taxon>Sertulicium</taxon>
        <taxon>Sertulicium niveocremeum</taxon>
    </lineage>
</organism>
<evidence type="ECO:0000256" key="3">
    <source>
        <dbReference type="ARBA" id="ARBA00022801"/>
    </source>
</evidence>
<evidence type="ECO:0000256" key="8">
    <source>
        <dbReference type="SAM" id="MobiDB-lite"/>
    </source>
</evidence>
<sequence>MPRVPFLGRLSIREYTALILSLLFVIVEALVRYPTLLLPKPVLNWFHDRSRELFHAFVPPSRRLSSRSKSREGREGEDERKTAERIRMTGSFEGLCKIWGYEAETHIVQTKDGYLLGLHRLPFKRSEPRTSASPISPSHAPSKKPIVYLHHGLLMNSEVWVCVTDPSRCIPFILVELGYDVWLGNNRGNKYSKKAIHATPNTTRFWDFSMDEMCMHDIPDSIAYILSTTGRDTIDAYIGFSQGSAQGFAALSVHPSLNRKISRMIALAPALSPPGLAQPIVDSLMKASPTLVFLFFGRKAILGSAVMWQSILYNPIFNAVIDGGLKFLFNWRGANIDALQKVAAYSHLYSFTSVKAVVHWFQIMRRGSFQMYDDDISSALYSKSFYSPAPFPTKNIVTPITLIYGSSDSLVDIDVMLAQLPGHGRTSVVRVEGHEHVDIIWGRDVATKVIPEVVKAVKRDIKSVGEDNGVSNGGDDMDRTTTMSRTDSD</sequence>
<feature type="region of interest" description="Disordered" evidence="8">
    <location>
        <begin position="464"/>
        <end position="489"/>
    </location>
</feature>
<keyword evidence="4" id="KW-0442">Lipid degradation</keyword>
<dbReference type="EMBL" id="KV419432">
    <property type="protein sequence ID" value="KZS88890.1"/>
    <property type="molecule type" value="Genomic_DNA"/>
</dbReference>
<keyword evidence="3 10" id="KW-0378">Hydrolase</keyword>
<name>A0A164PN23_9AGAM</name>
<evidence type="ECO:0000256" key="4">
    <source>
        <dbReference type="ARBA" id="ARBA00022963"/>
    </source>
</evidence>
<accession>A0A164PN23</accession>
<evidence type="ECO:0000313" key="11">
    <source>
        <dbReference type="Proteomes" id="UP000076722"/>
    </source>
</evidence>
<evidence type="ECO:0000256" key="7">
    <source>
        <dbReference type="ARBA" id="ARBA00023136"/>
    </source>
</evidence>
<dbReference type="Proteomes" id="UP000076722">
    <property type="component" value="Unassembled WGS sequence"/>
</dbReference>
<dbReference type="GO" id="GO:0016787">
    <property type="term" value="F:hydrolase activity"/>
    <property type="evidence" value="ECO:0007669"/>
    <property type="project" value="UniProtKB-KW"/>
</dbReference>
<keyword evidence="7" id="KW-0472">Membrane</keyword>
<dbReference type="GO" id="GO:0016042">
    <property type="term" value="P:lipid catabolic process"/>
    <property type="evidence" value="ECO:0007669"/>
    <property type="project" value="UniProtKB-KW"/>
</dbReference>
<dbReference type="OrthoDB" id="9974421at2759"/>
<dbReference type="Gene3D" id="3.40.50.1820">
    <property type="entry name" value="alpha/beta hydrolase"/>
    <property type="match status" value="1"/>
</dbReference>
<dbReference type="SUPFAM" id="SSF53474">
    <property type="entry name" value="alpha/beta-Hydrolases"/>
    <property type="match status" value="1"/>
</dbReference>
<evidence type="ECO:0000256" key="5">
    <source>
        <dbReference type="ARBA" id="ARBA00022989"/>
    </source>
</evidence>
<evidence type="ECO:0000259" key="9">
    <source>
        <dbReference type="Pfam" id="PF00561"/>
    </source>
</evidence>
<evidence type="ECO:0000256" key="6">
    <source>
        <dbReference type="ARBA" id="ARBA00023098"/>
    </source>
</evidence>
<feature type="domain" description="AB hydrolase-1" evidence="9">
    <location>
        <begin position="145"/>
        <end position="442"/>
    </location>
</feature>
<keyword evidence="5" id="KW-1133">Transmembrane helix</keyword>
<dbReference type="InterPro" id="IPR000073">
    <property type="entry name" value="AB_hydrolase_1"/>
</dbReference>
<dbReference type="PANTHER" id="PTHR11005">
    <property type="entry name" value="LYSOSOMAL ACID LIPASE-RELATED"/>
    <property type="match status" value="1"/>
</dbReference>
<keyword evidence="2" id="KW-0812">Transmembrane</keyword>
<evidence type="ECO:0000256" key="2">
    <source>
        <dbReference type="ARBA" id="ARBA00022692"/>
    </source>
</evidence>
<reference evidence="10 11" key="1">
    <citation type="journal article" date="2016" name="Mol. Biol. Evol.">
        <title>Comparative Genomics of Early-Diverging Mushroom-Forming Fungi Provides Insights into the Origins of Lignocellulose Decay Capabilities.</title>
        <authorList>
            <person name="Nagy L.G."/>
            <person name="Riley R."/>
            <person name="Tritt A."/>
            <person name="Adam C."/>
            <person name="Daum C."/>
            <person name="Floudas D."/>
            <person name="Sun H."/>
            <person name="Yadav J.S."/>
            <person name="Pangilinan J."/>
            <person name="Larsson K.H."/>
            <person name="Matsuura K."/>
            <person name="Barry K."/>
            <person name="Labutti K."/>
            <person name="Kuo R."/>
            <person name="Ohm R.A."/>
            <person name="Bhattacharya S.S."/>
            <person name="Shirouzu T."/>
            <person name="Yoshinaga Y."/>
            <person name="Martin F.M."/>
            <person name="Grigoriev I.V."/>
            <person name="Hibbett D.S."/>
        </authorList>
    </citation>
    <scope>NUCLEOTIDE SEQUENCE [LARGE SCALE GENOMIC DNA]</scope>
    <source>
        <strain evidence="10 11">HHB9708</strain>
    </source>
</reference>
<dbReference type="Pfam" id="PF00561">
    <property type="entry name" value="Abhydrolase_1"/>
    <property type="match status" value="1"/>
</dbReference>
<dbReference type="AlphaFoldDB" id="A0A164PN23"/>
<evidence type="ECO:0000256" key="1">
    <source>
        <dbReference type="ARBA" id="ARBA00004167"/>
    </source>
</evidence>
<feature type="compositionally biased region" description="Low complexity" evidence="8">
    <location>
        <begin position="480"/>
        <end position="489"/>
    </location>
</feature>
<gene>
    <name evidence="10" type="ORF">SISNIDRAFT_475865</name>
</gene>
<protein>
    <submittedName>
        <fullName evidence="10">Alpha/beta-hydrolase</fullName>
    </submittedName>
</protein>
<comment type="subcellular location">
    <subcellularLocation>
        <location evidence="1">Membrane</location>
        <topology evidence="1">Single-pass membrane protein</topology>
    </subcellularLocation>
</comment>
<dbReference type="STRING" id="1314777.A0A164PN23"/>
<proteinExistence type="predicted"/>